<comment type="catalytic activity">
    <reaction evidence="11">
        <text>ATP + H2O = ADP + phosphate + H(+)</text>
        <dbReference type="Rhea" id="RHEA:13065"/>
        <dbReference type="ChEBI" id="CHEBI:15377"/>
        <dbReference type="ChEBI" id="CHEBI:15378"/>
        <dbReference type="ChEBI" id="CHEBI:30616"/>
        <dbReference type="ChEBI" id="CHEBI:43474"/>
        <dbReference type="ChEBI" id="CHEBI:456216"/>
        <dbReference type="EC" id="5.6.2.4"/>
    </reaction>
</comment>
<feature type="domain" description="UvrD-like helicase ATP-binding" evidence="13">
    <location>
        <begin position="6"/>
        <end position="363"/>
    </location>
</feature>
<dbReference type="Pfam" id="PF00580">
    <property type="entry name" value="UvrD-helicase"/>
    <property type="match status" value="1"/>
</dbReference>
<reference evidence="14 15" key="1">
    <citation type="submission" date="2016-11" db="EMBL/GenBank/DDBJ databases">
        <authorList>
            <person name="Jaros S."/>
            <person name="Januszkiewicz K."/>
            <person name="Wedrychowicz H."/>
        </authorList>
    </citation>
    <scope>NUCLEOTIDE SEQUENCE [LARGE SCALE GENOMIC DNA]</scope>
    <source>
        <strain evidence="14 15">DSM 21425</strain>
    </source>
</reference>
<feature type="binding site" evidence="12">
    <location>
        <begin position="27"/>
        <end position="34"/>
    </location>
    <ligand>
        <name>ATP</name>
        <dbReference type="ChEBI" id="CHEBI:30616"/>
    </ligand>
</feature>
<dbReference type="InterPro" id="IPR014016">
    <property type="entry name" value="UvrD-like_ATP-bd"/>
</dbReference>
<dbReference type="EMBL" id="FQYY01000013">
    <property type="protein sequence ID" value="SHJ22607.1"/>
    <property type="molecule type" value="Genomic_DNA"/>
</dbReference>
<dbReference type="EC" id="5.6.2.4" evidence="9"/>
<dbReference type="STRING" id="579105.SAMN04488096_1135"/>
<dbReference type="InterPro" id="IPR013986">
    <property type="entry name" value="DExx_box_DNA_helicase_dom_sf"/>
</dbReference>
<keyword evidence="15" id="KW-1185">Reference proteome</keyword>
<dbReference type="GO" id="GO:0043138">
    <property type="term" value="F:3'-5' DNA helicase activity"/>
    <property type="evidence" value="ECO:0007669"/>
    <property type="project" value="UniProtKB-EC"/>
</dbReference>
<evidence type="ECO:0000256" key="12">
    <source>
        <dbReference type="PROSITE-ProRule" id="PRU00560"/>
    </source>
</evidence>
<dbReference type="SUPFAM" id="SSF52540">
    <property type="entry name" value="P-loop containing nucleoside triphosphate hydrolases"/>
    <property type="match status" value="1"/>
</dbReference>
<evidence type="ECO:0000256" key="10">
    <source>
        <dbReference type="ARBA" id="ARBA00034923"/>
    </source>
</evidence>
<dbReference type="InterPro" id="IPR027417">
    <property type="entry name" value="P-loop_NTPase"/>
</dbReference>
<comment type="catalytic activity">
    <reaction evidence="8">
        <text>Couples ATP hydrolysis with the unwinding of duplex DNA by translocating in the 3'-5' direction.</text>
        <dbReference type="EC" id="5.6.2.4"/>
    </reaction>
</comment>
<dbReference type="GO" id="GO:0003677">
    <property type="term" value="F:DNA binding"/>
    <property type="evidence" value="ECO:0007669"/>
    <property type="project" value="UniProtKB-KW"/>
</dbReference>
<dbReference type="Gene3D" id="1.10.10.160">
    <property type="match status" value="1"/>
</dbReference>
<proteinExistence type="inferred from homology"/>
<keyword evidence="7" id="KW-0413">Isomerase</keyword>
<accession>A0A1M6HK99</accession>
<evidence type="ECO:0000256" key="11">
    <source>
        <dbReference type="ARBA" id="ARBA00048988"/>
    </source>
</evidence>
<sequence>MLKKITLKGEQKKVLFLPPTNPIQIKGVAGSGKTTVALYRAKHLLETQANLFKETRIVIFTYNKTLAAYIKAIKPFINGGYQKDSDEIKPKTADGLNVQIINFHSWAYRFAGIEYNQTIMQWTQIEIIEDIINGLSSSTSNILDKSAEFFQEEISWMKGKIFKNKTEYLEAARTGRGTSDRVTKTDKEVIWVVYEKYNQELKTRGKVDFDDYAILTLKKIQNDPNFVPPYTHIIIDEAQDLNKAQILTISKLVSDETNSLSIIADAAQRIFKSGFVWSEVGINVRGGRTIEFKNNYRNTIPIANAALSLLDKENDKSEFTTVKAARKGTDKPKVAYYSDFDEQLNHLDDQLTLLKNNKNLKSTVVLHRTTNGVKQIKEFLDANGFSTELVKSNLPVNYGSDSIKICTMSSVKGLEFNNVIILDLNDDIIPFPAGFIDADDEFHISTERRLLYTCMTRARNNLYLFSSDKENPSRYLKEIKASLLEDISPKNSSRSTYDDDLPF</sequence>
<dbReference type="PANTHER" id="PTHR11070">
    <property type="entry name" value="UVRD / RECB / PCRA DNA HELICASE FAMILY MEMBER"/>
    <property type="match status" value="1"/>
</dbReference>
<keyword evidence="5 12" id="KW-0067">ATP-binding</keyword>
<dbReference type="OrthoDB" id="9787585at2"/>
<keyword evidence="6" id="KW-0238">DNA-binding</keyword>
<dbReference type="Proteomes" id="UP000184225">
    <property type="component" value="Unassembled WGS sequence"/>
</dbReference>
<dbReference type="InterPro" id="IPR000212">
    <property type="entry name" value="DNA_helicase_UvrD/REP"/>
</dbReference>
<evidence type="ECO:0000256" key="9">
    <source>
        <dbReference type="ARBA" id="ARBA00034808"/>
    </source>
</evidence>
<organism evidence="14 15">
    <name type="scientific">Mesonia phycicola</name>
    <dbReference type="NCBI Taxonomy" id="579105"/>
    <lineage>
        <taxon>Bacteria</taxon>
        <taxon>Pseudomonadati</taxon>
        <taxon>Bacteroidota</taxon>
        <taxon>Flavobacteriia</taxon>
        <taxon>Flavobacteriales</taxon>
        <taxon>Flavobacteriaceae</taxon>
        <taxon>Mesonia</taxon>
    </lineage>
</organism>
<dbReference type="GO" id="GO:0005524">
    <property type="term" value="F:ATP binding"/>
    <property type="evidence" value="ECO:0007669"/>
    <property type="project" value="UniProtKB-UniRule"/>
</dbReference>
<comment type="similarity">
    <text evidence="1">Belongs to the helicase family. UvrD subfamily.</text>
</comment>
<protein>
    <recommendedName>
        <fullName evidence="9">DNA 3'-5' helicase</fullName>
        <ecNumber evidence="9">5.6.2.4</ecNumber>
    </recommendedName>
    <alternativeName>
        <fullName evidence="10">DNA 3'-5' helicase II</fullName>
    </alternativeName>
</protein>
<dbReference type="Gene3D" id="3.40.50.300">
    <property type="entry name" value="P-loop containing nucleotide triphosphate hydrolases"/>
    <property type="match status" value="2"/>
</dbReference>
<dbReference type="GO" id="GO:0000725">
    <property type="term" value="P:recombinational repair"/>
    <property type="evidence" value="ECO:0007669"/>
    <property type="project" value="TreeGrafter"/>
</dbReference>
<evidence type="ECO:0000256" key="5">
    <source>
        <dbReference type="ARBA" id="ARBA00022840"/>
    </source>
</evidence>
<dbReference type="PROSITE" id="PS51198">
    <property type="entry name" value="UVRD_HELICASE_ATP_BIND"/>
    <property type="match status" value="1"/>
</dbReference>
<keyword evidence="4 12" id="KW-0347">Helicase</keyword>
<dbReference type="RefSeq" id="WP_073153626.1">
    <property type="nucleotide sequence ID" value="NZ_FQYY01000013.1"/>
</dbReference>
<evidence type="ECO:0000256" key="8">
    <source>
        <dbReference type="ARBA" id="ARBA00034617"/>
    </source>
</evidence>
<dbReference type="Pfam" id="PF13361">
    <property type="entry name" value="UvrD_C"/>
    <property type="match status" value="2"/>
</dbReference>
<evidence type="ECO:0000313" key="14">
    <source>
        <dbReference type="EMBL" id="SHJ22607.1"/>
    </source>
</evidence>
<evidence type="ECO:0000313" key="15">
    <source>
        <dbReference type="Proteomes" id="UP000184225"/>
    </source>
</evidence>
<dbReference type="PANTHER" id="PTHR11070:SF2">
    <property type="entry name" value="ATP-DEPENDENT DNA HELICASE SRS2"/>
    <property type="match status" value="1"/>
</dbReference>
<evidence type="ECO:0000256" key="4">
    <source>
        <dbReference type="ARBA" id="ARBA00022806"/>
    </source>
</evidence>
<dbReference type="InterPro" id="IPR014017">
    <property type="entry name" value="DNA_helicase_UvrD-like_C"/>
</dbReference>
<evidence type="ECO:0000256" key="6">
    <source>
        <dbReference type="ARBA" id="ARBA00023125"/>
    </source>
</evidence>
<keyword evidence="2 12" id="KW-0547">Nucleotide-binding</keyword>
<evidence type="ECO:0000256" key="7">
    <source>
        <dbReference type="ARBA" id="ARBA00023235"/>
    </source>
</evidence>
<name>A0A1M6HK99_9FLAO</name>
<gene>
    <name evidence="14" type="ORF">SAMN04488096_1135</name>
</gene>
<evidence type="ECO:0000256" key="2">
    <source>
        <dbReference type="ARBA" id="ARBA00022741"/>
    </source>
</evidence>
<dbReference type="GO" id="GO:0016887">
    <property type="term" value="F:ATP hydrolysis activity"/>
    <property type="evidence" value="ECO:0007669"/>
    <property type="project" value="RHEA"/>
</dbReference>
<keyword evidence="3 12" id="KW-0378">Hydrolase</keyword>
<evidence type="ECO:0000256" key="1">
    <source>
        <dbReference type="ARBA" id="ARBA00009922"/>
    </source>
</evidence>
<dbReference type="AlphaFoldDB" id="A0A1M6HK99"/>
<evidence type="ECO:0000259" key="13">
    <source>
        <dbReference type="PROSITE" id="PS51198"/>
    </source>
</evidence>
<evidence type="ECO:0000256" key="3">
    <source>
        <dbReference type="ARBA" id="ARBA00022801"/>
    </source>
</evidence>